<organism evidence="5 6">
    <name type="scientific">Anoxybacillus flavithermus (strain DSM 21510 / WK1)</name>
    <dbReference type="NCBI Taxonomy" id="491915"/>
    <lineage>
        <taxon>Bacteria</taxon>
        <taxon>Bacillati</taxon>
        <taxon>Bacillota</taxon>
        <taxon>Bacilli</taxon>
        <taxon>Bacillales</taxon>
        <taxon>Anoxybacillaceae</taxon>
        <taxon>Anoxybacillus</taxon>
    </lineage>
</organism>
<feature type="transmembrane region" description="Helical" evidence="3">
    <location>
        <begin position="20"/>
        <end position="38"/>
    </location>
</feature>
<feature type="short sequence motif" description="GXGXXG" evidence="2">
    <location>
        <begin position="50"/>
        <end position="55"/>
    </location>
</feature>
<dbReference type="InterPro" id="IPR016035">
    <property type="entry name" value="Acyl_Trfase/lysoPLipase"/>
</dbReference>
<proteinExistence type="predicted"/>
<dbReference type="Proteomes" id="UP000000742">
    <property type="component" value="Chromosome"/>
</dbReference>
<keyword evidence="1 2" id="KW-0443">Lipid metabolism</keyword>
<keyword evidence="2" id="KW-0442">Lipid degradation</keyword>
<feature type="short sequence motif" description="DGA/G" evidence="2">
    <location>
        <begin position="224"/>
        <end position="226"/>
    </location>
</feature>
<dbReference type="PROSITE" id="PS51635">
    <property type="entry name" value="PNPLA"/>
    <property type="match status" value="1"/>
</dbReference>
<dbReference type="KEGG" id="afl:Aflv_0924"/>
<keyword evidence="3" id="KW-0812">Transmembrane</keyword>
<dbReference type="PANTHER" id="PTHR46394:SF1">
    <property type="entry name" value="PNPLA DOMAIN-CONTAINING PROTEIN"/>
    <property type="match status" value="1"/>
</dbReference>
<dbReference type="InterPro" id="IPR052580">
    <property type="entry name" value="Lipid_Hydrolase"/>
</dbReference>
<dbReference type="PANTHER" id="PTHR46394">
    <property type="entry name" value="ANNEXIN"/>
    <property type="match status" value="1"/>
</dbReference>
<evidence type="ECO:0000256" key="3">
    <source>
        <dbReference type="SAM" id="Phobius"/>
    </source>
</evidence>
<keyword evidence="3" id="KW-0472">Membrane</keyword>
<dbReference type="eggNOG" id="COG1752">
    <property type="taxonomic scope" value="Bacteria"/>
</dbReference>
<dbReference type="HOGENOM" id="CLU_047251_3_0_9"/>
<evidence type="ECO:0000313" key="5">
    <source>
        <dbReference type="EMBL" id="ACJ33300.1"/>
    </source>
</evidence>
<feature type="short sequence motif" description="GXSXG" evidence="2">
    <location>
        <begin position="77"/>
        <end position="81"/>
    </location>
</feature>
<evidence type="ECO:0000256" key="2">
    <source>
        <dbReference type="PROSITE-ProRule" id="PRU01161"/>
    </source>
</evidence>
<feature type="domain" description="PNPLA" evidence="4">
    <location>
        <begin position="46"/>
        <end position="237"/>
    </location>
</feature>
<evidence type="ECO:0000256" key="1">
    <source>
        <dbReference type="ARBA" id="ARBA00023098"/>
    </source>
</evidence>
<dbReference type="SUPFAM" id="SSF52151">
    <property type="entry name" value="FabD/lysophospholipase-like"/>
    <property type="match status" value="1"/>
</dbReference>
<feature type="active site" description="Nucleophile" evidence="2">
    <location>
        <position position="79"/>
    </location>
</feature>
<dbReference type="Gene3D" id="3.40.1090.10">
    <property type="entry name" value="Cytosolic phospholipase A2 catalytic domain"/>
    <property type="match status" value="2"/>
</dbReference>
<dbReference type="AlphaFoldDB" id="B7GHD9"/>
<feature type="active site" description="Proton acceptor" evidence="2">
    <location>
        <position position="224"/>
    </location>
</feature>
<dbReference type="Pfam" id="PF01734">
    <property type="entry name" value="Patatin"/>
    <property type="match status" value="1"/>
</dbReference>
<dbReference type="InterPro" id="IPR002641">
    <property type="entry name" value="PNPLA_dom"/>
</dbReference>
<dbReference type="GO" id="GO:0016787">
    <property type="term" value="F:hydrolase activity"/>
    <property type="evidence" value="ECO:0007669"/>
    <property type="project" value="UniProtKB-UniRule"/>
</dbReference>
<keyword evidence="3" id="KW-1133">Transmembrane helix</keyword>
<evidence type="ECO:0000259" key="4">
    <source>
        <dbReference type="PROSITE" id="PS51635"/>
    </source>
</evidence>
<dbReference type="GO" id="GO:0016042">
    <property type="term" value="P:lipid catabolic process"/>
    <property type="evidence" value="ECO:0007669"/>
    <property type="project" value="UniProtKB-UniRule"/>
</dbReference>
<accession>B7GHD9</accession>
<keyword evidence="2 5" id="KW-0378">Hydrolase</keyword>
<gene>
    <name evidence="5" type="ordered locus">Aflv_0924</name>
</gene>
<reference evidence="5 6" key="1">
    <citation type="journal article" date="2008" name="Genome Biol.">
        <title>Encapsulated in silica: genome, proteome and physiology of the thermophilic bacterium Anoxybacillus flavithermus WK1.</title>
        <authorList>
            <person name="Saw J.H."/>
            <person name="Mountain B.W."/>
            <person name="Feng L."/>
            <person name="Omelchenko M.V."/>
            <person name="Hou S."/>
            <person name="Saito J.A."/>
            <person name="Stott M.B."/>
            <person name="Li D."/>
            <person name="Zhao G."/>
            <person name="Wu J."/>
            <person name="Galperin M.Y."/>
            <person name="Koonin E.V."/>
            <person name="Makarova K.S."/>
            <person name="Wolf Y.I."/>
            <person name="Rigden D.J."/>
            <person name="Dunfield P.F."/>
            <person name="Wang L."/>
            <person name="Alam M."/>
        </authorList>
    </citation>
    <scope>NUCLEOTIDE SEQUENCE [LARGE SCALE GENOMIC DNA]</scope>
    <source>
        <strain evidence="6">DSM 21510 / WK1</strain>
    </source>
</reference>
<sequence>MKRFATFKNRTSKNRHKRLFFFVFYAQLFSFFIHIWRGGKRMEIDGVFSGGGVKGFALIGAYEAIEEKGFRFKRLAGTSAGALIASLIAAGFTSKEILNIMDDLNLMDVLDERRTIIPYAWLKWLVLYWRMGLYKGEKLEQWIAEQLNKKGVRTFADLPYERLRVVASDLTNGTMLILPDDLPKYGIDPLRFSVAKAVRMSVGIPYFFEPVKLKTDEGKHIVVDGGLLSNFPIFLFDEERKKRPVLGIKLSAKQAQKAKKKINNAIELYEALFQTMREAHDERYISRRHEKNIVFLPVKHIVATDFSITAEEKKKLISFGKERTEQFLKTWTY</sequence>
<protein>
    <submittedName>
        <fullName evidence="5">Predicted esterase of the alpha-beta hydrolase superfamily</fullName>
    </submittedName>
</protein>
<dbReference type="CDD" id="cd07207">
    <property type="entry name" value="Pat_ExoU_VipD_like"/>
    <property type="match status" value="1"/>
</dbReference>
<evidence type="ECO:0000313" key="6">
    <source>
        <dbReference type="Proteomes" id="UP000000742"/>
    </source>
</evidence>
<name>B7GHD9_ANOFW</name>
<dbReference type="EMBL" id="CP000922">
    <property type="protein sequence ID" value="ACJ33300.1"/>
    <property type="molecule type" value="Genomic_DNA"/>
</dbReference>
<dbReference type="STRING" id="491915.Aflv_0924"/>